<name>A0ABP0ZUI2_9ASCO</name>
<dbReference type="InterPro" id="IPR011989">
    <property type="entry name" value="ARM-like"/>
</dbReference>
<keyword evidence="6" id="KW-1185">Reference proteome</keyword>
<dbReference type="InterPro" id="IPR016024">
    <property type="entry name" value="ARM-type_fold"/>
</dbReference>
<evidence type="ECO:0000313" key="5">
    <source>
        <dbReference type="EMBL" id="CAK9441006.1"/>
    </source>
</evidence>
<evidence type="ECO:0000259" key="4">
    <source>
        <dbReference type="Pfam" id="PF04064"/>
    </source>
</evidence>
<dbReference type="EMBL" id="OZ022410">
    <property type="protein sequence ID" value="CAK9441006.1"/>
    <property type="molecule type" value="Genomic_DNA"/>
</dbReference>
<dbReference type="Pfam" id="PF04063">
    <property type="entry name" value="DUF383"/>
    <property type="match status" value="1"/>
</dbReference>
<dbReference type="Pfam" id="PF04064">
    <property type="entry name" value="DUF384"/>
    <property type="match status" value="1"/>
</dbReference>
<reference evidence="5 6" key="1">
    <citation type="submission" date="2024-03" db="EMBL/GenBank/DDBJ databases">
        <authorList>
            <person name="Brejova B."/>
        </authorList>
    </citation>
    <scope>NUCLEOTIDE SEQUENCE [LARGE SCALE GENOMIC DNA]</scope>
    <source>
        <strain evidence="5 6">CBS 14171</strain>
    </source>
</reference>
<protein>
    <recommendedName>
        <fullName evidence="2">Protein HGH1 homolog</fullName>
    </recommendedName>
</protein>
<evidence type="ECO:0000256" key="2">
    <source>
        <dbReference type="ARBA" id="ARBA00014076"/>
    </source>
</evidence>
<dbReference type="InterPro" id="IPR039717">
    <property type="entry name" value="Hgh1"/>
</dbReference>
<dbReference type="SUPFAM" id="SSF48371">
    <property type="entry name" value="ARM repeat"/>
    <property type="match status" value="1"/>
</dbReference>
<feature type="domain" description="Protein HGH1 C-terminal" evidence="4">
    <location>
        <begin position="289"/>
        <end position="342"/>
    </location>
</feature>
<proteinExistence type="inferred from homology"/>
<dbReference type="PANTHER" id="PTHR13387">
    <property type="entry name" value="PROTEIN HGH1 HOMOLOG"/>
    <property type="match status" value="1"/>
</dbReference>
<gene>
    <name evidence="5" type="ORF">LODBEIA_P48750</name>
</gene>
<sequence length="363" mass="41617">MPTELEELVEFLHSPQPAVVQIALSNLVGYSGGPQQQVFSYNNYEAIKDLKHLTKSESKTMVEHSTTILANLCEDLVMRSLIVEDLPYLQFLVGKIANLKNSNADLMCILLTNLAKDDHINKILEFEIPLNEETRKVFTSTKAIDCLMDCFVKGNDRKLNAYANYDYLAYFFADLSRFQQGRHYFITEQAYDAVVPISKLLVFTEKYEDKIRREGVASTIKNSLFDTNAHMKLLTDPKINILPFILLPLAGPEEIDEDEMFDLPEELQLLPPDKQREPLSGIQCIHLESLLLLCTTRPAREYLREKQVYCIIRELHKVTQVDEVAELCDRIVQMLKRDEAPEPAEIEAIESDDDDDDKIVEIV</sequence>
<evidence type="ECO:0000313" key="6">
    <source>
        <dbReference type="Proteomes" id="UP001497383"/>
    </source>
</evidence>
<dbReference type="PANTHER" id="PTHR13387:SF9">
    <property type="entry name" value="PROTEIN HGH1 HOMOLOG"/>
    <property type="match status" value="1"/>
</dbReference>
<dbReference type="Gene3D" id="1.25.10.10">
    <property type="entry name" value="Leucine-rich Repeat Variant"/>
    <property type="match status" value="1"/>
</dbReference>
<evidence type="ECO:0000256" key="1">
    <source>
        <dbReference type="ARBA" id="ARBA00006712"/>
    </source>
</evidence>
<dbReference type="Proteomes" id="UP001497383">
    <property type="component" value="Chromosome 6"/>
</dbReference>
<dbReference type="InterPro" id="IPR007205">
    <property type="entry name" value="Protein_HGH1_N"/>
</dbReference>
<comment type="similarity">
    <text evidence="1">Belongs to the HGH1 family.</text>
</comment>
<evidence type="ECO:0000259" key="3">
    <source>
        <dbReference type="Pfam" id="PF04063"/>
    </source>
</evidence>
<dbReference type="RefSeq" id="XP_066831813.1">
    <property type="nucleotide sequence ID" value="XM_066975144.1"/>
</dbReference>
<dbReference type="GeneID" id="92210071"/>
<organism evidence="5 6">
    <name type="scientific">Lodderomyces beijingensis</name>
    <dbReference type="NCBI Taxonomy" id="1775926"/>
    <lineage>
        <taxon>Eukaryota</taxon>
        <taxon>Fungi</taxon>
        <taxon>Dikarya</taxon>
        <taxon>Ascomycota</taxon>
        <taxon>Saccharomycotina</taxon>
        <taxon>Pichiomycetes</taxon>
        <taxon>Debaryomycetaceae</taxon>
        <taxon>Candida/Lodderomyces clade</taxon>
        <taxon>Lodderomyces</taxon>
    </lineage>
</organism>
<dbReference type="InterPro" id="IPR007206">
    <property type="entry name" value="Protein_HGH1_C"/>
</dbReference>
<feature type="domain" description="Protein HGH1 N-terminal" evidence="3">
    <location>
        <begin position="95"/>
        <end position="282"/>
    </location>
</feature>
<accession>A0ABP0ZUI2</accession>